<evidence type="ECO:0000313" key="15">
    <source>
        <dbReference type="EMBL" id="GAA1950776.1"/>
    </source>
</evidence>
<keyword evidence="9 12" id="KW-0949">S-adenosyl-L-methionine</keyword>
<evidence type="ECO:0000256" key="4">
    <source>
        <dbReference type="ARBA" id="ARBA00013673"/>
    </source>
</evidence>
<evidence type="ECO:0000259" key="13">
    <source>
        <dbReference type="Pfam" id="PF04452"/>
    </source>
</evidence>
<gene>
    <name evidence="15" type="ORF">GCM10009754_19370</name>
</gene>
<keyword evidence="16" id="KW-1185">Reference proteome</keyword>
<keyword evidence="6 12" id="KW-0698">rRNA processing</keyword>
<comment type="similarity">
    <text evidence="2 12">Belongs to the RNA methyltransferase RsmE family.</text>
</comment>
<dbReference type="EMBL" id="BAAANN010000006">
    <property type="protein sequence ID" value="GAA1950776.1"/>
    <property type="molecule type" value="Genomic_DNA"/>
</dbReference>
<evidence type="ECO:0000256" key="7">
    <source>
        <dbReference type="ARBA" id="ARBA00022603"/>
    </source>
</evidence>
<keyword evidence="7 12" id="KW-0489">Methyltransferase</keyword>
<feature type="domain" description="Ribosomal RNA small subunit methyltransferase E PUA-like" evidence="14">
    <location>
        <begin position="26"/>
        <end position="63"/>
    </location>
</feature>
<evidence type="ECO:0000256" key="9">
    <source>
        <dbReference type="ARBA" id="ARBA00022691"/>
    </source>
</evidence>
<dbReference type="PANTHER" id="PTHR30027:SF3">
    <property type="entry name" value="16S RRNA (URACIL(1498)-N(3))-METHYLTRANSFERASE"/>
    <property type="match status" value="1"/>
</dbReference>
<dbReference type="InterPro" id="IPR029028">
    <property type="entry name" value="Alpha/beta_knot_MTases"/>
</dbReference>
<evidence type="ECO:0000256" key="2">
    <source>
        <dbReference type="ARBA" id="ARBA00005528"/>
    </source>
</evidence>
<evidence type="ECO:0000256" key="5">
    <source>
        <dbReference type="ARBA" id="ARBA00022490"/>
    </source>
</evidence>
<reference evidence="15 16" key="1">
    <citation type="journal article" date="2019" name="Int. J. Syst. Evol. Microbiol.">
        <title>The Global Catalogue of Microorganisms (GCM) 10K type strain sequencing project: providing services to taxonomists for standard genome sequencing and annotation.</title>
        <authorList>
            <consortium name="The Broad Institute Genomics Platform"/>
            <consortium name="The Broad Institute Genome Sequencing Center for Infectious Disease"/>
            <person name="Wu L."/>
            <person name="Ma J."/>
        </authorList>
    </citation>
    <scope>NUCLEOTIDE SEQUENCE [LARGE SCALE GENOMIC DNA]</scope>
    <source>
        <strain evidence="15 16">JCM 14545</strain>
    </source>
</reference>
<dbReference type="InterPro" id="IPR046887">
    <property type="entry name" value="RsmE_PUA-like"/>
</dbReference>
<feature type="domain" description="Ribosomal RNA small subunit methyltransferase E methyltransferase" evidence="13">
    <location>
        <begin position="85"/>
        <end position="246"/>
    </location>
</feature>
<evidence type="ECO:0000256" key="6">
    <source>
        <dbReference type="ARBA" id="ARBA00022552"/>
    </source>
</evidence>
<protein>
    <recommendedName>
        <fullName evidence="4 12">Ribosomal RNA small subunit methyltransferase E</fullName>
        <ecNumber evidence="3 12">2.1.1.193</ecNumber>
    </recommendedName>
</protein>
<dbReference type="Pfam" id="PF20260">
    <property type="entry name" value="PUA_4"/>
    <property type="match status" value="1"/>
</dbReference>
<dbReference type="PIRSF" id="PIRSF015601">
    <property type="entry name" value="MTase_slr0722"/>
    <property type="match status" value="1"/>
</dbReference>
<dbReference type="NCBIfam" id="NF008693">
    <property type="entry name" value="PRK11713.2-3"/>
    <property type="match status" value="1"/>
</dbReference>
<proteinExistence type="inferred from homology"/>
<dbReference type="SUPFAM" id="SSF88697">
    <property type="entry name" value="PUA domain-like"/>
    <property type="match status" value="1"/>
</dbReference>
<dbReference type="Pfam" id="PF04452">
    <property type="entry name" value="Methyltrans_RNA"/>
    <property type="match status" value="1"/>
</dbReference>
<comment type="function">
    <text evidence="10 12">Specifically methylates the N3 position of the uracil ring of uridine 1498 (m3U1498) in 16S rRNA. Acts on the fully assembled 30S ribosomal subunit.</text>
</comment>
<comment type="catalytic activity">
    <reaction evidence="11 12">
        <text>uridine(1498) in 16S rRNA + S-adenosyl-L-methionine = N(3)-methyluridine(1498) in 16S rRNA + S-adenosyl-L-homocysteine + H(+)</text>
        <dbReference type="Rhea" id="RHEA:42920"/>
        <dbReference type="Rhea" id="RHEA-COMP:10283"/>
        <dbReference type="Rhea" id="RHEA-COMP:10284"/>
        <dbReference type="ChEBI" id="CHEBI:15378"/>
        <dbReference type="ChEBI" id="CHEBI:57856"/>
        <dbReference type="ChEBI" id="CHEBI:59789"/>
        <dbReference type="ChEBI" id="CHEBI:65315"/>
        <dbReference type="ChEBI" id="CHEBI:74502"/>
        <dbReference type="EC" id="2.1.1.193"/>
    </reaction>
</comment>
<keyword evidence="5 12" id="KW-0963">Cytoplasm</keyword>
<name>A0ABN2QES8_9PSEU</name>
<dbReference type="InterPro" id="IPR006700">
    <property type="entry name" value="RsmE"/>
</dbReference>
<evidence type="ECO:0000256" key="11">
    <source>
        <dbReference type="ARBA" id="ARBA00047944"/>
    </source>
</evidence>
<keyword evidence="8 12" id="KW-0808">Transferase</keyword>
<evidence type="ECO:0000256" key="3">
    <source>
        <dbReference type="ARBA" id="ARBA00012328"/>
    </source>
</evidence>
<evidence type="ECO:0000259" key="14">
    <source>
        <dbReference type="Pfam" id="PF20260"/>
    </source>
</evidence>
<dbReference type="InterPro" id="IPR046886">
    <property type="entry name" value="RsmE_MTase_dom"/>
</dbReference>
<comment type="caution">
    <text evidence="15">The sequence shown here is derived from an EMBL/GenBank/DDBJ whole genome shotgun (WGS) entry which is preliminary data.</text>
</comment>
<comment type="subcellular location">
    <subcellularLocation>
        <location evidence="1 12">Cytoplasm</location>
    </subcellularLocation>
</comment>
<evidence type="ECO:0000256" key="8">
    <source>
        <dbReference type="ARBA" id="ARBA00022679"/>
    </source>
</evidence>
<organism evidence="15 16">
    <name type="scientific">Amycolatopsis minnesotensis</name>
    <dbReference type="NCBI Taxonomy" id="337894"/>
    <lineage>
        <taxon>Bacteria</taxon>
        <taxon>Bacillati</taxon>
        <taxon>Actinomycetota</taxon>
        <taxon>Actinomycetes</taxon>
        <taxon>Pseudonocardiales</taxon>
        <taxon>Pseudonocardiaceae</taxon>
        <taxon>Amycolatopsis</taxon>
    </lineage>
</organism>
<evidence type="ECO:0000313" key="16">
    <source>
        <dbReference type="Proteomes" id="UP001501116"/>
    </source>
</evidence>
<dbReference type="RefSeq" id="WP_344415827.1">
    <property type="nucleotide sequence ID" value="NZ_BAAANN010000006.1"/>
</dbReference>
<evidence type="ECO:0000256" key="1">
    <source>
        <dbReference type="ARBA" id="ARBA00004496"/>
    </source>
</evidence>
<dbReference type="Proteomes" id="UP001501116">
    <property type="component" value="Unassembled WGS sequence"/>
</dbReference>
<sequence>MTADPTATTPPVFLVDAVPPGERFALGGEEARHAVTVRRTRAGELLVVSDGAGELARCAVEAVRAGRDAELDLVVEERWTEPPPALRVTIVQALAKGDRGELAVELATEAGADAILPWRAARSVARWDDGPRGAKALARWRSTARAAAKQARRAYLPEVGDPVTTAALAERVRAADRAFVLEAGVPGRLATEPLPESGELLLVIGPEGGVTGEELVTLSEAGALPVRLGPTVLRTSTAAAVALGALGARTTRWN</sequence>
<dbReference type="PANTHER" id="PTHR30027">
    <property type="entry name" value="RIBOSOMAL RNA SMALL SUBUNIT METHYLTRANSFERASE E"/>
    <property type="match status" value="1"/>
</dbReference>
<dbReference type="InterPro" id="IPR029026">
    <property type="entry name" value="tRNA_m1G_MTases_N"/>
</dbReference>
<evidence type="ECO:0000256" key="12">
    <source>
        <dbReference type="PIRNR" id="PIRNR015601"/>
    </source>
</evidence>
<dbReference type="InterPro" id="IPR015947">
    <property type="entry name" value="PUA-like_sf"/>
</dbReference>
<dbReference type="EC" id="2.1.1.193" evidence="3 12"/>
<evidence type="ECO:0000256" key="10">
    <source>
        <dbReference type="ARBA" id="ARBA00025699"/>
    </source>
</evidence>
<dbReference type="SUPFAM" id="SSF75217">
    <property type="entry name" value="alpha/beta knot"/>
    <property type="match status" value="1"/>
</dbReference>
<dbReference type="Gene3D" id="2.40.240.20">
    <property type="entry name" value="Hypothetical PUA domain-like, domain 1"/>
    <property type="match status" value="1"/>
</dbReference>
<accession>A0ABN2QES8</accession>
<dbReference type="CDD" id="cd18084">
    <property type="entry name" value="RsmE-like"/>
    <property type="match status" value="1"/>
</dbReference>
<dbReference type="NCBIfam" id="TIGR00046">
    <property type="entry name" value="RsmE family RNA methyltransferase"/>
    <property type="match status" value="1"/>
</dbReference>
<dbReference type="Gene3D" id="3.40.1280.10">
    <property type="match status" value="1"/>
</dbReference>